<proteinExistence type="predicted"/>
<sequence>MNNPWYKFFKYVLIGPFLRVWNRPMYKGGEKIPDEGPAIMASNHLAVMDSFFFPLVARRQMTFLAKMEYFTTPGLVGRIQKFFFSNTGQVPIDRKSGDAAQDALDAAVKVLDRGDVLGMYPEGTRSPDGRLYRGKTGLARVALQTGVKVYPVAMIGTNKANPIGTWVPRPKKVGVVIGDPLDPADYGDRGDEYACARALTDDLMKALHSLSGQAYVDAYAADVKDSLSRGDGYPEGTEPGGPLETPAVPAAL</sequence>
<evidence type="ECO:0000256" key="1">
    <source>
        <dbReference type="ARBA" id="ARBA00022679"/>
    </source>
</evidence>
<keyword evidence="1 5" id="KW-0808">Transferase</keyword>
<comment type="caution">
    <text evidence="5">The sequence shown here is derived from an EMBL/GenBank/DDBJ whole genome shotgun (WGS) entry which is preliminary data.</text>
</comment>
<dbReference type="CDD" id="cd07989">
    <property type="entry name" value="LPLAT_AGPAT-like"/>
    <property type="match status" value="1"/>
</dbReference>
<name>A0A095YAF1_9CORY</name>
<evidence type="ECO:0000256" key="3">
    <source>
        <dbReference type="SAM" id="MobiDB-lite"/>
    </source>
</evidence>
<dbReference type="eggNOG" id="COG0204">
    <property type="taxonomic scope" value="Bacteria"/>
</dbReference>
<feature type="region of interest" description="Disordered" evidence="3">
    <location>
        <begin position="229"/>
        <end position="252"/>
    </location>
</feature>
<evidence type="ECO:0000259" key="4">
    <source>
        <dbReference type="SMART" id="SM00563"/>
    </source>
</evidence>
<accession>A0A095YAF1</accession>
<keyword evidence="2 5" id="KW-0012">Acyltransferase</keyword>
<dbReference type="RefSeq" id="WP_035119666.1">
    <property type="nucleotide sequence ID" value="NZ_JRNE01000007.1"/>
</dbReference>
<dbReference type="GO" id="GO:0005886">
    <property type="term" value="C:plasma membrane"/>
    <property type="evidence" value="ECO:0007669"/>
    <property type="project" value="TreeGrafter"/>
</dbReference>
<dbReference type="EMBL" id="JRNE01000007">
    <property type="protein sequence ID" value="KGF19086.1"/>
    <property type="molecule type" value="Genomic_DNA"/>
</dbReference>
<dbReference type="Proteomes" id="UP000029548">
    <property type="component" value="Unassembled WGS sequence"/>
</dbReference>
<gene>
    <name evidence="5" type="ORF">HMPREF1650_00620</name>
</gene>
<dbReference type="SUPFAM" id="SSF69593">
    <property type="entry name" value="Glycerol-3-phosphate (1)-acyltransferase"/>
    <property type="match status" value="1"/>
</dbReference>
<dbReference type="PANTHER" id="PTHR10434:SF11">
    <property type="entry name" value="1-ACYL-SN-GLYCEROL-3-PHOSPHATE ACYLTRANSFERASE"/>
    <property type="match status" value="1"/>
</dbReference>
<protein>
    <submittedName>
        <fullName evidence="5">Acyl-phosphate glycerol 3-phosphate acyltransferase</fullName>
    </submittedName>
</protein>
<dbReference type="GO" id="GO:0003841">
    <property type="term" value="F:1-acylglycerol-3-phosphate O-acyltransferase activity"/>
    <property type="evidence" value="ECO:0007669"/>
    <property type="project" value="TreeGrafter"/>
</dbReference>
<dbReference type="PANTHER" id="PTHR10434">
    <property type="entry name" value="1-ACYL-SN-GLYCEROL-3-PHOSPHATE ACYLTRANSFERASE"/>
    <property type="match status" value="1"/>
</dbReference>
<dbReference type="SMART" id="SM00563">
    <property type="entry name" value="PlsC"/>
    <property type="match status" value="1"/>
</dbReference>
<dbReference type="GO" id="GO:0006654">
    <property type="term" value="P:phosphatidic acid biosynthetic process"/>
    <property type="evidence" value="ECO:0007669"/>
    <property type="project" value="TreeGrafter"/>
</dbReference>
<reference evidence="5 6" key="1">
    <citation type="submission" date="2014-07" db="EMBL/GenBank/DDBJ databases">
        <authorList>
            <person name="McCorrison J."/>
            <person name="Sanka R."/>
            <person name="Torralba M."/>
            <person name="Gillis M."/>
            <person name="Haft D.H."/>
            <person name="Methe B."/>
            <person name="Sutton G."/>
            <person name="Nelson K.E."/>
        </authorList>
    </citation>
    <scope>NUCLEOTIDE SEQUENCE [LARGE SCALE GENOMIC DNA]</scope>
    <source>
        <strain evidence="5 6">DNF00450</strain>
    </source>
</reference>
<feature type="domain" description="Phospholipid/glycerol acyltransferase" evidence="4">
    <location>
        <begin position="38"/>
        <end position="157"/>
    </location>
</feature>
<dbReference type="AlphaFoldDB" id="A0A095YAF1"/>
<dbReference type="Pfam" id="PF01553">
    <property type="entry name" value="Acyltransferase"/>
    <property type="match status" value="1"/>
</dbReference>
<evidence type="ECO:0000256" key="2">
    <source>
        <dbReference type="ARBA" id="ARBA00023315"/>
    </source>
</evidence>
<dbReference type="InterPro" id="IPR002123">
    <property type="entry name" value="Plipid/glycerol_acylTrfase"/>
</dbReference>
<evidence type="ECO:0000313" key="5">
    <source>
        <dbReference type="EMBL" id="KGF19086.1"/>
    </source>
</evidence>
<organism evidence="5 6">
    <name type="scientific">Corynebacterium freneyi DNF00450</name>
    <dbReference type="NCBI Taxonomy" id="1287475"/>
    <lineage>
        <taxon>Bacteria</taxon>
        <taxon>Bacillati</taxon>
        <taxon>Actinomycetota</taxon>
        <taxon>Actinomycetes</taxon>
        <taxon>Mycobacteriales</taxon>
        <taxon>Corynebacteriaceae</taxon>
        <taxon>Corynebacterium</taxon>
    </lineage>
</organism>
<evidence type="ECO:0000313" key="6">
    <source>
        <dbReference type="Proteomes" id="UP000029548"/>
    </source>
</evidence>